<dbReference type="PANTHER" id="PTHR11552">
    <property type="entry name" value="GLUCOSE-METHANOL-CHOLINE GMC OXIDOREDUCTASE"/>
    <property type="match status" value="1"/>
</dbReference>
<feature type="domain" description="Glucose-methanol-choline oxidoreductase N-terminal" evidence="6">
    <location>
        <begin position="221"/>
        <end position="235"/>
    </location>
</feature>
<dbReference type="GO" id="GO:0050660">
    <property type="term" value="F:flavin adenine dinucleotide binding"/>
    <property type="evidence" value="ECO:0007669"/>
    <property type="project" value="InterPro"/>
</dbReference>
<keyword evidence="4" id="KW-0285">Flavoprotein</keyword>
<dbReference type="GeneID" id="27905321"/>
<protein>
    <submittedName>
        <fullName evidence="7">Alcohol oxidase</fullName>
    </submittedName>
</protein>
<dbReference type="Gene3D" id="3.30.560.10">
    <property type="entry name" value="Glucose Oxidase, domain 3"/>
    <property type="match status" value="1"/>
</dbReference>
<feature type="active site" description="Proton acceptor" evidence="2">
    <location>
        <position position="496"/>
    </location>
</feature>
<comment type="similarity">
    <text evidence="1 4">Belongs to the GMC oxidoreductase family.</text>
</comment>
<dbReference type="PROSITE" id="PS00624">
    <property type="entry name" value="GMC_OXRED_2"/>
    <property type="match status" value="1"/>
</dbReference>
<dbReference type="InterPro" id="IPR000172">
    <property type="entry name" value="GMC_OxRdtase_N"/>
</dbReference>
<evidence type="ECO:0000256" key="4">
    <source>
        <dbReference type="RuleBase" id="RU003968"/>
    </source>
</evidence>
<dbReference type="Pfam" id="PF05199">
    <property type="entry name" value="GMC_oxred_C"/>
    <property type="match status" value="1"/>
</dbReference>
<dbReference type="PIRSF" id="PIRSF000137">
    <property type="entry name" value="Alcohol_oxidase"/>
    <property type="match status" value="1"/>
</dbReference>
<keyword evidence="3 4" id="KW-0274">FAD</keyword>
<dbReference type="GO" id="GO:0016614">
    <property type="term" value="F:oxidoreductase activity, acting on CH-OH group of donors"/>
    <property type="evidence" value="ECO:0007669"/>
    <property type="project" value="InterPro"/>
</dbReference>
<dbReference type="Proteomes" id="UP000016931">
    <property type="component" value="Unassembled WGS sequence"/>
</dbReference>
<evidence type="ECO:0000259" key="5">
    <source>
        <dbReference type="PROSITE" id="PS00623"/>
    </source>
</evidence>
<sequence length="523" mass="56997">MVNTPLLAPLLTETEYLWQYTSQPDPNLGGRAPTAGQGRALGGGSAVNYMAYCRAAPSIYDEWAAISGNHGLRYENLFQDFKATTHYQEQVLTYDPRLNASAYDHGPLQIAATSDTMDWTLQFTEAMKDALGLPQVDLNGGDSLGVTSGASSILASNRTRSYALTAFGWKMADRPNVHIRHGAWVSKILFENKQAIGVRYHDINDNSTHELHAREIILAGGAINTPKLLLLSGVGPQNDLRALSIPLVLDAPHIGSNLYNHHFSVISYEAYPHVETLGKYMQNQTFSQQSNMSYAQNGSGILGQTSAPFAVAQGPNNTSWGGINGTYPKEEEGKEEKNDRGQLLYQLTNGALIPGIGTNTSTLSAFVALIQPQSTGSIRLNSSSYRIPPLINSNYYGHPVDKSLILHGYKQLRRIMQQPCMTQHVVQREIFPGPHVADDDDEGLWKAIQETAQTFYHPVGTCALGNVVDGNWRVKGLGGGLRVVDSSTLPTPPTCHLQASVYAVARRAARDIRGDDGDEGCFV</sequence>
<comment type="cofactor">
    <cofactor evidence="3">
        <name>FAD</name>
        <dbReference type="ChEBI" id="CHEBI:57692"/>
    </cofactor>
</comment>
<dbReference type="InterPro" id="IPR036188">
    <property type="entry name" value="FAD/NAD-bd_sf"/>
</dbReference>
<name>M3BTL0_SPHMS</name>
<dbReference type="EMBL" id="KB456268">
    <property type="protein sequence ID" value="EMF09975.1"/>
    <property type="molecule type" value="Genomic_DNA"/>
</dbReference>
<dbReference type="eggNOG" id="KOG1238">
    <property type="taxonomic scope" value="Eukaryota"/>
</dbReference>
<dbReference type="Gene3D" id="3.50.50.60">
    <property type="entry name" value="FAD/NAD(P)-binding domain"/>
    <property type="match status" value="1"/>
</dbReference>
<dbReference type="OMA" id="VNGMAYC"/>
<dbReference type="OrthoDB" id="269227at2759"/>
<evidence type="ECO:0000313" key="8">
    <source>
        <dbReference type="Proteomes" id="UP000016931"/>
    </source>
</evidence>
<dbReference type="SUPFAM" id="SSF54373">
    <property type="entry name" value="FAD-linked reductases, C-terminal domain"/>
    <property type="match status" value="1"/>
</dbReference>
<dbReference type="InterPro" id="IPR012132">
    <property type="entry name" value="GMC_OxRdtase"/>
</dbReference>
<evidence type="ECO:0000313" key="7">
    <source>
        <dbReference type="EMBL" id="EMF09975.1"/>
    </source>
</evidence>
<dbReference type="HOGENOM" id="CLU_002865_6_3_1"/>
<dbReference type="PANTHER" id="PTHR11552:SF111">
    <property type="entry name" value="GLUCOSE-METHANOL-CHOLINE OXIDOREDUCTASE N-TERMINAL DOMAIN-CONTAINING PROTEIN"/>
    <property type="match status" value="1"/>
</dbReference>
<dbReference type="SUPFAM" id="SSF51905">
    <property type="entry name" value="FAD/NAD(P)-binding domain"/>
    <property type="match status" value="1"/>
</dbReference>
<organism evidence="7 8">
    <name type="scientific">Sphaerulina musiva (strain SO2202)</name>
    <name type="common">Poplar stem canker fungus</name>
    <name type="synonym">Septoria musiva</name>
    <dbReference type="NCBI Taxonomy" id="692275"/>
    <lineage>
        <taxon>Eukaryota</taxon>
        <taxon>Fungi</taxon>
        <taxon>Dikarya</taxon>
        <taxon>Ascomycota</taxon>
        <taxon>Pezizomycotina</taxon>
        <taxon>Dothideomycetes</taxon>
        <taxon>Dothideomycetidae</taxon>
        <taxon>Mycosphaerellales</taxon>
        <taxon>Mycosphaerellaceae</taxon>
        <taxon>Sphaerulina</taxon>
    </lineage>
</organism>
<evidence type="ECO:0000256" key="3">
    <source>
        <dbReference type="PIRSR" id="PIRSR000137-2"/>
    </source>
</evidence>
<gene>
    <name evidence="7" type="ORF">SEPMUDRAFT_165689</name>
</gene>
<accession>M3BTL0</accession>
<dbReference type="STRING" id="692275.M3BTL0"/>
<feature type="active site" description="Proton donor" evidence="2">
    <location>
        <position position="457"/>
    </location>
</feature>
<dbReference type="RefSeq" id="XP_016758096.1">
    <property type="nucleotide sequence ID" value="XM_016908184.1"/>
</dbReference>
<evidence type="ECO:0000256" key="2">
    <source>
        <dbReference type="PIRSR" id="PIRSR000137-1"/>
    </source>
</evidence>
<keyword evidence="8" id="KW-1185">Reference proteome</keyword>
<proteinExistence type="inferred from homology"/>
<feature type="binding site" evidence="3">
    <location>
        <position position="185"/>
    </location>
    <ligand>
        <name>FAD</name>
        <dbReference type="ChEBI" id="CHEBI:57692"/>
    </ligand>
</feature>
<dbReference type="AlphaFoldDB" id="M3BTL0"/>
<feature type="domain" description="Glucose-methanol-choline oxidoreductase N-terminal" evidence="5">
    <location>
        <begin position="38"/>
        <end position="61"/>
    </location>
</feature>
<dbReference type="Pfam" id="PF00732">
    <property type="entry name" value="GMC_oxred_N"/>
    <property type="match status" value="1"/>
</dbReference>
<dbReference type="PROSITE" id="PS00623">
    <property type="entry name" value="GMC_OXRED_1"/>
    <property type="match status" value="1"/>
</dbReference>
<dbReference type="InterPro" id="IPR007867">
    <property type="entry name" value="GMC_OxRtase_C"/>
</dbReference>
<reference evidence="7 8" key="1">
    <citation type="journal article" date="2012" name="PLoS Pathog.">
        <title>Diverse lifestyles and strategies of plant pathogenesis encoded in the genomes of eighteen Dothideomycetes fungi.</title>
        <authorList>
            <person name="Ohm R.A."/>
            <person name="Feau N."/>
            <person name="Henrissat B."/>
            <person name="Schoch C.L."/>
            <person name="Horwitz B.A."/>
            <person name="Barry K.W."/>
            <person name="Condon B.J."/>
            <person name="Copeland A.C."/>
            <person name="Dhillon B."/>
            <person name="Glaser F."/>
            <person name="Hesse C.N."/>
            <person name="Kosti I."/>
            <person name="LaButti K."/>
            <person name="Lindquist E.A."/>
            <person name="Lucas S."/>
            <person name="Salamov A.A."/>
            <person name="Bradshaw R.E."/>
            <person name="Ciuffetti L."/>
            <person name="Hamelin R.C."/>
            <person name="Kema G.H.J."/>
            <person name="Lawrence C."/>
            <person name="Scott J.A."/>
            <person name="Spatafora J.W."/>
            <person name="Turgeon B.G."/>
            <person name="de Wit P.J.G.M."/>
            <person name="Zhong S."/>
            <person name="Goodwin S.B."/>
            <person name="Grigoriev I.V."/>
        </authorList>
    </citation>
    <scope>NUCLEOTIDE SEQUENCE [LARGE SCALE GENOMIC DNA]</scope>
    <source>
        <strain evidence="7 8">SO2202</strain>
    </source>
</reference>
<evidence type="ECO:0000256" key="1">
    <source>
        <dbReference type="ARBA" id="ARBA00010790"/>
    </source>
</evidence>
<evidence type="ECO:0000259" key="6">
    <source>
        <dbReference type="PROSITE" id="PS00624"/>
    </source>
</evidence>